<feature type="region of interest" description="Disordered" evidence="1">
    <location>
        <begin position="1"/>
        <end position="103"/>
    </location>
</feature>
<name>A0A699X8S3_TANCI</name>
<dbReference type="EMBL" id="BKCJ011791616">
    <property type="protein sequence ID" value="GFD53221.1"/>
    <property type="molecule type" value="Genomic_DNA"/>
</dbReference>
<feature type="compositionally biased region" description="Basic residues" evidence="1">
    <location>
        <begin position="73"/>
        <end position="84"/>
    </location>
</feature>
<proteinExistence type="predicted"/>
<feature type="non-terminal residue" evidence="2">
    <location>
        <position position="103"/>
    </location>
</feature>
<feature type="compositionally biased region" description="Basic residues" evidence="1">
    <location>
        <begin position="20"/>
        <end position="39"/>
    </location>
</feature>
<accession>A0A699X8S3</accession>
<comment type="caution">
    <text evidence="2">The sequence shown here is derived from an EMBL/GenBank/DDBJ whole genome shotgun (WGS) entry which is preliminary data.</text>
</comment>
<evidence type="ECO:0000313" key="2">
    <source>
        <dbReference type="EMBL" id="GFD53221.1"/>
    </source>
</evidence>
<feature type="compositionally biased region" description="Basic and acidic residues" evidence="1">
    <location>
        <begin position="94"/>
        <end position="103"/>
    </location>
</feature>
<feature type="non-terminal residue" evidence="2">
    <location>
        <position position="1"/>
    </location>
</feature>
<reference evidence="2" key="1">
    <citation type="journal article" date="2019" name="Sci. Rep.">
        <title>Draft genome of Tanacetum cinerariifolium, the natural source of mosquito coil.</title>
        <authorList>
            <person name="Yamashiro T."/>
            <person name="Shiraishi A."/>
            <person name="Satake H."/>
            <person name="Nakayama K."/>
        </authorList>
    </citation>
    <scope>NUCLEOTIDE SEQUENCE</scope>
</reference>
<gene>
    <name evidence="2" type="ORF">Tci_925190</name>
</gene>
<evidence type="ECO:0000256" key="1">
    <source>
        <dbReference type="SAM" id="MobiDB-lite"/>
    </source>
</evidence>
<sequence>AHLAGAAVFQRRPGPDLHARPRRHRGQPHGGQHGRRRRQPPAAAQRPHPHHPADPEPGPGEHPGQRHPTAARWRPRGGRGRRPVRAGSPASSPRRRECGHRLR</sequence>
<dbReference type="AlphaFoldDB" id="A0A699X8S3"/>
<organism evidence="2">
    <name type="scientific">Tanacetum cinerariifolium</name>
    <name type="common">Dalmatian daisy</name>
    <name type="synonym">Chrysanthemum cinerariifolium</name>
    <dbReference type="NCBI Taxonomy" id="118510"/>
    <lineage>
        <taxon>Eukaryota</taxon>
        <taxon>Viridiplantae</taxon>
        <taxon>Streptophyta</taxon>
        <taxon>Embryophyta</taxon>
        <taxon>Tracheophyta</taxon>
        <taxon>Spermatophyta</taxon>
        <taxon>Magnoliopsida</taxon>
        <taxon>eudicotyledons</taxon>
        <taxon>Gunneridae</taxon>
        <taxon>Pentapetalae</taxon>
        <taxon>asterids</taxon>
        <taxon>campanulids</taxon>
        <taxon>Asterales</taxon>
        <taxon>Asteraceae</taxon>
        <taxon>Asteroideae</taxon>
        <taxon>Anthemideae</taxon>
        <taxon>Anthemidinae</taxon>
        <taxon>Tanacetum</taxon>
    </lineage>
</organism>
<protein>
    <submittedName>
        <fullName evidence="2">Uncharacterized protein</fullName>
    </submittedName>
</protein>